<proteinExistence type="predicted"/>
<protein>
    <submittedName>
        <fullName evidence="1">Uncharacterized protein</fullName>
    </submittedName>
</protein>
<evidence type="ECO:0000313" key="2">
    <source>
        <dbReference type="Proteomes" id="UP000314294"/>
    </source>
</evidence>
<accession>A0A4Z2HJL5</accession>
<evidence type="ECO:0000313" key="1">
    <source>
        <dbReference type="EMBL" id="TNN65791.1"/>
    </source>
</evidence>
<dbReference type="EMBL" id="SRLO01000229">
    <property type="protein sequence ID" value="TNN65791.1"/>
    <property type="molecule type" value="Genomic_DNA"/>
</dbReference>
<comment type="caution">
    <text evidence="1">The sequence shown here is derived from an EMBL/GenBank/DDBJ whole genome shotgun (WGS) entry which is preliminary data.</text>
</comment>
<sequence>MSRRGVFIERSPLSVVRNPNITHKPVPVLIGASRPQPVSSSRPVPISPWHTVHCVAATAADRNMSDAYATFRCPWADTSGDTESTPGDPLGVGGRVFGMERQAKRCMGQDLDYNTSPAPCLGSLGLGGGQGSRRQPLDSALRERSLGLLTQWHYLSSSLGYCSSEHFLSLCKHFLSLA</sequence>
<dbReference type="OrthoDB" id="10549922at2759"/>
<keyword evidence="2" id="KW-1185">Reference proteome</keyword>
<name>A0A4Z2HJL5_9TELE</name>
<organism evidence="1 2">
    <name type="scientific">Liparis tanakae</name>
    <name type="common">Tanaka's snailfish</name>
    <dbReference type="NCBI Taxonomy" id="230148"/>
    <lineage>
        <taxon>Eukaryota</taxon>
        <taxon>Metazoa</taxon>
        <taxon>Chordata</taxon>
        <taxon>Craniata</taxon>
        <taxon>Vertebrata</taxon>
        <taxon>Euteleostomi</taxon>
        <taxon>Actinopterygii</taxon>
        <taxon>Neopterygii</taxon>
        <taxon>Teleostei</taxon>
        <taxon>Neoteleostei</taxon>
        <taxon>Acanthomorphata</taxon>
        <taxon>Eupercaria</taxon>
        <taxon>Perciformes</taxon>
        <taxon>Cottioidei</taxon>
        <taxon>Cottales</taxon>
        <taxon>Liparidae</taxon>
        <taxon>Liparis</taxon>
    </lineage>
</organism>
<dbReference type="AlphaFoldDB" id="A0A4Z2HJL5"/>
<gene>
    <name evidence="1" type="ORF">EYF80_023943</name>
</gene>
<reference evidence="1 2" key="1">
    <citation type="submission" date="2019-03" db="EMBL/GenBank/DDBJ databases">
        <title>First draft genome of Liparis tanakae, snailfish: a comprehensive survey of snailfish specific genes.</title>
        <authorList>
            <person name="Kim W."/>
            <person name="Song I."/>
            <person name="Jeong J.-H."/>
            <person name="Kim D."/>
            <person name="Kim S."/>
            <person name="Ryu S."/>
            <person name="Song J.Y."/>
            <person name="Lee S.K."/>
        </authorList>
    </citation>
    <scope>NUCLEOTIDE SEQUENCE [LARGE SCALE GENOMIC DNA]</scope>
    <source>
        <tissue evidence="1">Muscle</tissue>
    </source>
</reference>
<dbReference type="Proteomes" id="UP000314294">
    <property type="component" value="Unassembled WGS sequence"/>
</dbReference>